<evidence type="ECO:0000313" key="1">
    <source>
        <dbReference type="EMBL" id="AEH91100.1"/>
    </source>
</evidence>
<dbReference type="InterPro" id="IPR006448">
    <property type="entry name" value="Phage_term_ssu_P27"/>
</dbReference>
<gene>
    <name evidence="1" type="ordered locus">LMM7_0094</name>
</gene>
<reference evidence="1 2" key="1">
    <citation type="journal article" date="2011" name="J. Bacteriol.">
        <title>Genome sequence of the nonpathogenic Listeria monocytogenes serovar 4a strain M7.</title>
        <authorList>
            <person name="Chen J."/>
            <person name="Xia Y."/>
            <person name="Cheng C."/>
            <person name="Fang C."/>
            <person name="Shan Y."/>
            <person name="Jin G."/>
            <person name="Fang W."/>
        </authorList>
    </citation>
    <scope>NUCLEOTIDE SEQUENCE [LARGE SCALE GENOMIC DNA]</scope>
    <source>
        <strain evidence="1 2">M7</strain>
    </source>
</reference>
<accession>A0A0E0UT06</accession>
<evidence type="ECO:0000313" key="2">
    <source>
        <dbReference type="Proteomes" id="UP000000486"/>
    </source>
</evidence>
<dbReference type="Pfam" id="PF05119">
    <property type="entry name" value="Terminase_4"/>
    <property type="match status" value="1"/>
</dbReference>
<dbReference type="RefSeq" id="WP_003768814.1">
    <property type="nucleotide sequence ID" value="NC_017537.1"/>
</dbReference>
<protein>
    <submittedName>
        <fullName evidence="1">Terminase small subunit</fullName>
    </submittedName>
</protein>
<name>A0A0E0UT06_LISMM</name>
<sequence>MAENKSWEILAKSQSYKQRRGKIRNSLLKHLEVKDAKREPFLDIVEQYMSLWDTACQLELDISERGVVVVGMHGMKKNDSVPEQQKVNKQMLSILAYLDMNPEAAADVTGGDIDDTV</sequence>
<dbReference type="EMBL" id="CP002816">
    <property type="protein sequence ID" value="AEH91100.1"/>
    <property type="molecule type" value="Genomic_DNA"/>
</dbReference>
<dbReference type="PATRIC" id="fig|1030009.3.peg.89"/>
<dbReference type="KEGG" id="lmq:LMM7_0094"/>
<proteinExistence type="predicted"/>
<dbReference type="Proteomes" id="UP000000486">
    <property type="component" value="Chromosome"/>
</dbReference>
<dbReference type="AlphaFoldDB" id="A0A0E0UT06"/>
<dbReference type="HOGENOM" id="CLU_166772_0_0_9"/>
<organism evidence="1 2">
    <name type="scientific">Listeria monocytogenes serotype 4a (strain M7)</name>
    <dbReference type="NCBI Taxonomy" id="1030009"/>
    <lineage>
        <taxon>Bacteria</taxon>
        <taxon>Bacillati</taxon>
        <taxon>Bacillota</taxon>
        <taxon>Bacilli</taxon>
        <taxon>Bacillales</taxon>
        <taxon>Listeriaceae</taxon>
        <taxon>Listeria</taxon>
    </lineage>
</organism>